<gene>
    <name evidence="1" type="ORF">HUK68_04610</name>
</gene>
<dbReference type="EMBL" id="CP054840">
    <property type="protein sequence ID" value="QKV52241.1"/>
    <property type="molecule type" value="Genomic_DNA"/>
</dbReference>
<dbReference type="RefSeq" id="WP_158387227.1">
    <property type="nucleotide sequence ID" value="NZ_CP054840.1"/>
</dbReference>
<name>A0A6N1WYT5_9BURK</name>
<evidence type="ECO:0000313" key="2">
    <source>
        <dbReference type="Proteomes" id="UP000509579"/>
    </source>
</evidence>
<accession>A0A6N1WYT5</accession>
<organism evidence="1 2">
    <name type="scientific">Comamonas antarctica</name>
    <dbReference type="NCBI Taxonomy" id="2743470"/>
    <lineage>
        <taxon>Bacteria</taxon>
        <taxon>Pseudomonadati</taxon>
        <taxon>Pseudomonadota</taxon>
        <taxon>Betaproteobacteria</taxon>
        <taxon>Burkholderiales</taxon>
        <taxon>Comamonadaceae</taxon>
        <taxon>Comamonas</taxon>
    </lineage>
</organism>
<evidence type="ECO:0000313" key="1">
    <source>
        <dbReference type="EMBL" id="QKV52241.1"/>
    </source>
</evidence>
<dbReference type="AlphaFoldDB" id="A0A6N1WYT5"/>
<dbReference type="KEGG" id="aant:HUK68_04610"/>
<protein>
    <submittedName>
        <fullName evidence="1">Uncharacterized protein</fullName>
    </submittedName>
</protein>
<reference evidence="1 2" key="1">
    <citation type="submission" date="2020-06" db="EMBL/GenBank/DDBJ databases">
        <title>Acidovorax antarctica sp. nov., isolated from Corinth ice sheet soil, Antarctic Fields Peninsula.</title>
        <authorList>
            <person name="Xu Q."/>
            <person name="Peng F."/>
        </authorList>
    </citation>
    <scope>NUCLEOTIDE SEQUENCE [LARGE SCALE GENOMIC DNA]</scope>
    <source>
        <strain evidence="1 2">16-35-5</strain>
    </source>
</reference>
<dbReference type="Proteomes" id="UP000509579">
    <property type="component" value="Chromosome"/>
</dbReference>
<keyword evidence="2" id="KW-1185">Reference proteome</keyword>
<sequence length="372" mass="42388">MTQSNPTLSGRTRATADSDKKKITYPAKYQFFDDAYAKQHGYWINNASARKRLNFEARIAKIIFEYKKHYNSILLLEDDFLDLGADYCEFYDLFAQVNVASTAAKILIRLKNQGKTTNYFNDINLLGKYLRDSNLIIRNGFEKYINQKIFENCFHPYINLVLNINDEYLLQAIASEEYKQSEAYFIRSANSERKRVNDFLSEKFIGKKNIFVCRLDILLRGDGSFRVSERISLETYRRNVGQFFESLGLFDCALEVLFPSAVLEGKLKPSSSPVGQILLVSTEKVTANLKQLKEFAGQTKCRGLLDFVPTQPLAKGLVPTVDGLCQFTPATAEGIGWLAEFLTLERRFVAPGKTDDANAGSIHCMRDVKLKR</sequence>
<proteinExistence type="predicted"/>